<protein>
    <submittedName>
        <fullName evidence="1">Uncharacterized protein</fullName>
    </submittedName>
</protein>
<name>A0ABQ7YD69_BRANA</name>
<dbReference type="EMBL" id="JAGKQM010000018">
    <property type="protein sequence ID" value="KAH0866108.1"/>
    <property type="molecule type" value="Genomic_DNA"/>
</dbReference>
<keyword evidence="2" id="KW-1185">Reference proteome</keyword>
<sequence length="147" mass="16559">MLLALMWVFNSSIDPGQAPFRRPLVVFELCRSEEAVQFLAMHPTGSLDFLVRGCGAYAQSRRSWSSQSPIVHVSHRWLLGLMACSLFKRLAPGGNLYTPYIMQIISDVVSYVHGLPKMMEFGLEEAIMLHQGLFYLGKRVRVASVLL</sequence>
<proteinExistence type="predicted"/>
<accession>A0ABQ7YD69</accession>
<dbReference type="Proteomes" id="UP000824890">
    <property type="component" value="Unassembled WGS sequence"/>
</dbReference>
<gene>
    <name evidence="1" type="ORF">HID58_083319</name>
</gene>
<organism evidence="1 2">
    <name type="scientific">Brassica napus</name>
    <name type="common">Rape</name>
    <dbReference type="NCBI Taxonomy" id="3708"/>
    <lineage>
        <taxon>Eukaryota</taxon>
        <taxon>Viridiplantae</taxon>
        <taxon>Streptophyta</taxon>
        <taxon>Embryophyta</taxon>
        <taxon>Tracheophyta</taxon>
        <taxon>Spermatophyta</taxon>
        <taxon>Magnoliopsida</taxon>
        <taxon>eudicotyledons</taxon>
        <taxon>Gunneridae</taxon>
        <taxon>Pentapetalae</taxon>
        <taxon>rosids</taxon>
        <taxon>malvids</taxon>
        <taxon>Brassicales</taxon>
        <taxon>Brassicaceae</taxon>
        <taxon>Brassiceae</taxon>
        <taxon>Brassica</taxon>
    </lineage>
</organism>
<evidence type="ECO:0000313" key="1">
    <source>
        <dbReference type="EMBL" id="KAH0866108.1"/>
    </source>
</evidence>
<comment type="caution">
    <text evidence="1">The sequence shown here is derived from an EMBL/GenBank/DDBJ whole genome shotgun (WGS) entry which is preliminary data.</text>
</comment>
<evidence type="ECO:0000313" key="2">
    <source>
        <dbReference type="Proteomes" id="UP000824890"/>
    </source>
</evidence>
<reference evidence="1 2" key="1">
    <citation type="submission" date="2021-05" db="EMBL/GenBank/DDBJ databases">
        <title>Genome Assembly of Synthetic Allotetraploid Brassica napus Reveals Homoeologous Exchanges between Subgenomes.</title>
        <authorList>
            <person name="Davis J.T."/>
        </authorList>
    </citation>
    <scope>NUCLEOTIDE SEQUENCE [LARGE SCALE GENOMIC DNA]</scope>
    <source>
        <strain evidence="2">cv. Da-Ae</strain>
        <tissue evidence="1">Seedling</tissue>
    </source>
</reference>